<dbReference type="STRING" id="690850.Desaf_3543"/>
<accession>F3YY48</accession>
<protein>
    <recommendedName>
        <fullName evidence="5">Sulfatase-modifying factor enzyme domain-containing protein</fullName>
    </recommendedName>
</protein>
<reference evidence="3 4" key="1">
    <citation type="journal article" date="2011" name="J. Bacteriol.">
        <title>Genome sequence of the mercury-methylating and pleomorphic Desulfovibrio africanus Strain Walvis Bay.</title>
        <authorList>
            <person name="Brown S.D."/>
            <person name="Wall J.D."/>
            <person name="Kucken A.M."/>
            <person name="Gilmour C.C."/>
            <person name="Podar M."/>
            <person name="Brandt C.C."/>
            <person name="Teshima H."/>
            <person name="Detter J.C."/>
            <person name="Han C.S."/>
            <person name="Land M.L."/>
            <person name="Lucas S."/>
            <person name="Han J."/>
            <person name="Pennacchio L."/>
            <person name="Nolan M."/>
            <person name="Pitluck S."/>
            <person name="Woyke T."/>
            <person name="Goodwin L."/>
            <person name="Palumbo A.V."/>
            <person name="Elias D.A."/>
        </authorList>
    </citation>
    <scope>NUCLEOTIDE SEQUENCE [LARGE SCALE GENOMIC DNA]</scope>
    <source>
        <strain evidence="3 4">Walvis Bay</strain>
    </source>
</reference>
<dbReference type="EMBL" id="CP003221">
    <property type="protein sequence ID" value="EGJ51824.1"/>
    <property type="molecule type" value="Genomic_DNA"/>
</dbReference>
<dbReference type="Pfam" id="PF12571">
    <property type="entry name" value="Phage_tail_fib"/>
    <property type="match status" value="1"/>
</dbReference>
<sequence length="738" mass="77743">MANFNGLVLTTAGANLQDKIAVRGIALQFMRAAVGDGVWPQGTDPAALTELVSERQSLPIQGLADTGDGQHRISLQMTNDGLSEGFLVREIGVFAQDPDQGEILYQVAYAEQPDYLPPDGGATHIEMATNLLVATSSAASVTAVMDGSLVFAHVTDLAEHADTFRGFAFSGRHEQYTGDLDAITRNSLYAVEKGVATHLPVDMPAGVQGFVQTMVQPDGESRTQTLWSVDDADHPGWWRRRANEEWGAWQVVGAAMGLPVGTVVWVPGTTPPPGMLAVNAGDILGRATWPELWEFAQNSGLLVTDTEWQAEASVHSSVGYFSDGDGATTFRLPKLVDYVRGADPNNGRPVGLWQADALQGHGHTNSSVSIASSGGTGECLGTNSSPSSATSTGRITAPVAYSSYGTPRIDIETRPKSINWLPCIQAASLPVNSGTVDMLALASEVARLGSGSGEGGISSGLPVGTMTWVPGTKPLPGMLAINDGASVSRTTWPQLWEYVQTSGLMLSEAEWQAQAAAQSSVGYFSDGDGSTTFRLPRLRDYLRGADPSSGRGVGAWQGDEFKRHAHSSVSTSLVPGTGSFSAMASYGSNSPVTTAETGGDETRPKSINWLPCIQAASVPVYSGTVDMLSLAGEVAGKVDRVEFTQSFGASGWQRLPSGLILQWGYASTSSATSGTMVFPIEFPNGCLFVAPIELVSGPQVNTVYTGIPTVTGFHWYGTNTSTGAAVALSIWNWMALGY</sequence>
<dbReference type="HOGENOM" id="CLU_375857_0_0_7"/>
<proteinExistence type="predicted"/>
<dbReference type="Proteomes" id="UP000007844">
    <property type="component" value="Chromosome"/>
</dbReference>
<dbReference type="KEGG" id="daf:Desaf_3543"/>
<dbReference type="RefSeq" id="WP_014261438.1">
    <property type="nucleotide sequence ID" value="NC_016629.1"/>
</dbReference>
<dbReference type="Gene3D" id="2.60.40.3940">
    <property type="match status" value="1"/>
</dbReference>
<dbReference type="eggNOG" id="COG5301">
    <property type="taxonomic scope" value="Bacteria"/>
</dbReference>
<dbReference type="InterPro" id="IPR054075">
    <property type="entry name" value="Gp53-like_C"/>
</dbReference>
<dbReference type="Pfam" id="PF21882">
    <property type="entry name" value="Gp53-like_C"/>
    <property type="match status" value="1"/>
</dbReference>
<feature type="domain" description="Phage tail fibre protein N-terminal" evidence="1">
    <location>
        <begin position="7"/>
        <end position="152"/>
    </location>
</feature>
<dbReference type="SUPFAM" id="SSF88874">
    <property type="entry name" value="Receptor-binding domain of short tail fibre protein gp12"/>
    <property type="match status" value="2"/>
</dbReference>
<feature type="domain" description="Putative tail fiber protein gp53-like C-terminal" evidence="2">
    <location>
        <begin position="654"/>
        <end position="738"/>
    </location>
</feature>
<evidence type="ECO:0000313" key="4">
    <source>
        <dbReference type="Proteomes" id="UP000007844"/>
    </source>
</evidence>
<name>F3YY48_DESAF</name>
<keyword evidence="4" id="KW-1185">Reference proteome</keyword>
<evidence type="ECO:0000259" key="1">
    <source>
        <dbReference type="Pfam" id="PF12571"/>
    </source>
</evidence>
<gene>
    <name evidence="3" type="ORF">Desaf_3543</name>
</gene>
<evidence type="ECO:0000313" key="3">
    <source>
        <dbReference type="EMBL" id="EGJ51824.1"/>
    </source>
</evidence>
<dbReference type="AlphaFoldDB" id="F3YY48"/>
<organism evidence="3 4">
    <name type="scientific">Desulfocurvibacter africanus subsp. africanus str. Walvis Bay</name>
    <dbReference type="NCBI Taxonomy" id="690850"/>
    <lineage>
        <taxon>Bacteria</taxon>
        <taxon>Pseudomonadati</taxon>
        <taxon>Thermodesulfobacteriota</taxon>
        <taxon>Desulfovibrionia</taxon>
        <taxon>Desulfovibrionales</taxon>
        <taxon>Desulfovibrionaceae</taxon>
        <taxon>Desulfocurvibacter</taxon>
    </lineage>
</organism>
<dbReference type="InterPro" id="IPR022225">
    <property type="entry name" value="Phage_tail_fibre_N"/>
</dbReference>
<evidence type="ECO:0008006" key="5">
    <source>
        <dbReference type="Google" id="ProtNLM"/>
    </source>
</evidence>
<evidence type="ECO:0000259" key="2">
    <source>
        <dbReference type="Pfam" id="PF21882"/>
    </source>
</evidence>